<evidence type="ECO:0000313" key="6">
    <source>
        <dbReference type="EMBL" id="MBB4017492.1"/>
    </source>
</evidence>
<dbReference type="EC" id="4.2.1.7" evidence="6"/>
<organism evidence="6 7">
    <name type="scientific">Chelatococcus caeni</name>
    <dbReference type="NCBI Taxonomy" id="1348468"/>
    <lineage>
        <taxon>Bacteria</taxon>
        <taxon>Pseudomonadati</taxon>
        <taxon>Pseudomonadota</taxon>
        <taxon>Alphaproteobacteria</taxon>
        <taxon>Hyphomicrobiales</taxon>
        <taxon>Chelatococcaceae</taxon>
        <taxon>Chelatococcus</taxon>
    </lineage>
</organism>
<dbReference type="GO" id="GO:0008789">
    <property type="term" value="F:altronate dehydratase activity"/>
    <property type="evidence" value="ECO:0007669"/>
    <property type="project" value="UniProtKB-EC"/>
</dbReference>
<gene>
    <name evidence="6" type="ORF">GGR16_002521</name>
</gene>
<accession>A0A840C0J0</accession>
<evidence type="ECO:0000259" key="4">
    <source>
        <dbReference type="Pfam" id="PF04295"/>
    </source>
</evidence>
<dbReference type="InterPro" id="IPR052172">
    <property type="entry name" value="UxaA_altronate/galactarate_dh"/>
</dbReference>
<dbReference type="PANTHER" id="PTHR30536:SF5">
    <property type="entry name" value="ALTRONATE DEHYDRATASE"/>
    <property type="match status" value="1"/>
</dbReference>
<evidence type="ECO:0000259" key="5">
    <source>
        <dbReference type="Pfam" id="PF20629"/>
    </source>
</evidence>
<reference evidence="6 7" key="1">
    <citation type="submission" date="2020-08" db="EMBL/GenBank/DDBJ databases">
        <title>Genomic Encyclopedia of Type Strains, Phase IV (KMG-IV): sequencing the most valuable type-strain genomes for metagenomic binning, comparative biology and taxonomic classification.</title>
        <authorList>
            <person name="Goeker M."/>
        </authorList>
    </citation>
    <scope>NUCLEOTIDE SEQUENCE [LARGE SCALE GENOMIC DNA]</scope>
    <source>
        <strain evidence="6 7">DSM 103737</strain>
    </source>
</reference>
<dbReference type="Pfam" id="PF04295">
    <property type="entry name" value="GD_AH_second"/>
    <property type="match status" value="1"/>
</dbReference>
<evidence type="ECO:0000256" key="3">
    <source>
        <dbReference type="SAM" id="MobiDB-lite"/>
    </source>
</evidence>
<dbReference type="Pfam" id="PF20629">
    <property type="entry name" value="GD_AH_C"/>
    <property type="match status" value="1"/>
</dbReference>
<feature type="domain" description="D-galactarate/Altronate dehydratase C-terminal" evidence="5">
    <location>
        <begin position="164"/>
        <end position="403"/>
    </location>
</feature>
<dbReference type="InterPro" id="IPR007392">
    <property type="entry name" value="GD_AH_second"/>
</dbReference>
<feature type="domain" description="D-galactarate/Altronate dehydratase second" evidence="4">
    <location>
        <begin position="27"/>
        <end position="145"/>
    </location>
</feature>
<evidence type="ECO:0000256" key="2">
    <source>
        <dbReference type="ARBA" id="ARBA00023239"/>
    </source>
</evidence>
<evidence type="ECO:0000256" key="1">
    <source>
        <dbReference type="ARBA" id="ARBA00010986"/>
    </source>
</evidence>
<sequence length="407" mass="41552">MQEGATGPGPAGGKTGGARRDDASFLGFPRPKGRAGIRNALLVLGINGLVAPAARRIAQALPGSRLVATPYGRGQLGPDKEVHFAQLIGLGAHPNIGATLVVGADRPTAEMIAEAIVARSGKQVAIVTLDDVHEDALALTERGIRLGGTLARAISAERRQPVAVSDLFIGIECGHSDATSGLVSNPLAGAVADRLVDRGGTAVVGETLEWLGAEHVLAGRAAEASIGEAIVEAVARREKAVAALGVDLLYNNPGYENVRGGLSSIEEKSLGAIAKAGSRPIRSVLPFAAQPAGPGLHVMDGPGFSPESLTGFAAAGAQLMLFTTGPGNSFCSLVAPTIKISAHPDATRALAEQVDFDASAVLLARATVDDAADQLFDRLVDVASGTATWGEIFAEGEECLFRSGGSF</sequence>
<evidence type="ECO:0000313" key="7">
    <source>
        <dbReference type="Proteomes" id="UP000577362"/>
    </source>
</evidence>
<dbReference type="RefSeq" id="WP_053193336.1">
    <property type="nucleotide sequence ID" value="NZ_JACIEN010000002.1"/>
</dbReference>
<dbReference type="PANTHER" id="PTHR30536">
    <property type="entry name" value="ALTRONATE/GALACTARATE DEHYDRATASE"/>
    <property type="match status" value="1"/>
</dbReference>
<keyword evidence="2 6" id="KW-0456">Lyase</keyword>
<dbReference type="AlphaFoldDB" id="A0A840C0J0"/>
<comment type="caution">
    <text evidence="6">The sequence shown here is derived from an EMBL/GenBank/DDBJ whole genome shotgun (WGS) entry which is preliminary data.</text>
</comment>
<feature type="region of interest" description="Disordered" evidence="3">
    <location>
        <begin position="1"/>
        <end position="27"/>
    </location>
</feature>
<protein>
    <submittedName>
        <fullName evidence="6">Altronate dehydratase large subunit</fullName>
        <ecNumber evidence="6">4.2.1.7</ecNumber>
    </submittedName>
</protein>
<proteinExistence type="inferred from homology"/>
<comment type="similarity">
    <text evidence="1">Belongs to the UxaA family.</text>
</comment>
<keyword evidence="7" id="KW-1185">Reference proteome</keyword>
<name>A0A840C0J0_9HYPH</name>
<dbReference type="Proteomes" id="UP000577362">
    <property type="component" value="Unassembled WGS sequence"/>
</dbReference>
<feature type="compositionally biased region" description="Gly residues" evidence="3">
    <location>
        <begin position="1"/>
        <end position="16"/>
    </location>
</feature>
<dbReference type="GO" id="GO:0019698">
    <property type="term" value="P:D-galacturonate catabolic process"/>
    <property type="evidence" value="ECO:0007669"/>
    <property type="project" value="TreeGrafter"/>
</dbReference>
<dbReference type="EMBL" id="JACIEN010000002">
    <property type="protein sequence ID" value="MBB4017492.1"/>
    <property type="molecule type" value="Genomic_DNA"/>
</dbReference>
<dbReference type="InterPro" id="IPR048332">
    <property type="entry name" value="GD_AH_C"/>
</dbReference>